<dbReference type="InterPro" id="IPR002347">
    <property type="entry name" value="SDR_fam"/>
</dbReference>
<dbReference type="GO" id="GO:0005737">
    <property type="term" value="C:cytoplasm"/>
    <property type="evidence" value="ECO:0007669"/>
    <property type="project" value="UniProtKB-SubCell"/>
</dbReference>
<evidence type="ECO:0000313" key="5">
    <source>
        <dbReference type="EMBL" id="NDV12601.1"/>
    </source>
</evidence>
<name>A0A6B2KRB4_9NEIS</name>
<gene>
    <name evidence="5" type="ORF">GZH52_07285</name>
</gene>
<dbReference type="Pfam" id="PF00106">
    <property type="entry name" value="adh_short"/>
    <property type="match status" value="1"/>
</dbReference>
<dbReference type="InterPro" id="IPR036291">
    <property type="entry name" value="NAD(P)-bd_dom_sf"/>
</dbReference>
<dbReference type="PANTHER" id="PTHR44085">
    <property type="entry name" value="SEPIAPTERIN REDUCTASE"/>
    <property type="match status" value="1"/>
</dbReference>
<protein>
    <submittedName>
        <fullName evidence="5">SDR family oxidoreductase</fullName>
    </submittedName>
</protein>
<evidence type="ECO:0000256" key="4">
    <source>
        <dbReference type="ARBA" id="ARBA00023002"/>
    </source>
</evidence>
<keyword evidence="2" id="KW-0963">Cytoplasm</keyword>
<organism evidence="5 6">
    <name type="scientific">Crenobacter caeni</name>
    <dbReference type="NCBI Taxonomy" id="2705474"/>
    <lineage>
        <taxon>Bacteria</taxon>
        <taxon>Pseudomonadati</taxon>
        <taxon>Pseudomonadota</taxon>
        <taxon>Betaproteobacteria</taxon>
        <taxon>Neisseriales</taxon>
        <taxon>Neisseriaceae</taxon>
        <taxon>Crenobacter</taxon>
    </lineage>
</organism>
<dbReference type="PRINTS" id="PR00081">
    <property type="entry name" value="GDHRDH"/>
</dbReference>
<dbReference type="InterPro" id="IPR051721">
    <property type="entry name" value="Biopterin_syn/organic_redct"/>
</dbReference>
<dbReference type="SUPFAM" id="SSF51735">
    <property type="entry name" value="NAD(P)-binding Rossmann-fold domains"/>
    <property type="match status" value="1"/>
</dbReference>
<evidence type="ECO:0000256" key="2">
    <source>
        <dbReference type="ARBA" id="ARBA00022490"/>
    </source>
</evidence>
<comment type="subcellular location">
    <subcellularLocation>
        <location evidence="1">Cytoplasm</location>
    </subcellularLocation>
</comment>
<keyword evidence="3" id="KW-0521">NADP</keyword>
<dbReference type="Proteomes" id="UP000482578">
    <property type="component" value="Unassembled WGS sequence"/>
</dbReference>
<reference evidence="5 6" key="1">
    <citation type="submission" date="2020-02" db="EMBL/GenBank/DDBJ databases">
        <authorList>
            <person name="Yang Z."/>
        </authorList>
    </citation>
    <scope>NUCLEOTIDE SEQUENCE [LARGE SCALE GENOMIC DNA]</scope>
    <source>
        <strain evidence="5 6">HX-7-9</strain>
    </source>
</reference>
<dbReference type="PANTHER" id="PTHR44085:SF2">
    <property type="entry name" value="SEPIAPTERIN REDUCTASE"/>
    <property type="match status" value="1"/>
</dbReference>
<proteinExistence type="predicted"/>
<keyword evidence="4" id="KW-0560">Oxidoreductase</keyword>
<dbReference type="GO" id="GO:0006729">
    <property type="term" value="P:tetrahydrobiopterin biosynthetic process"/>
    <property type="evidence" value="ECO:0007669"/>
    <property type="project" value="TreeGrafter"/>
</dbReference>
<dbReference type="AlphaFoldDB" id="A0A6B2KRB4"/>
<evidence type="ECO:0000256" key="1">
    <source>
        <dbReference type="ARBA" id="ARBA00004496"/>
    </source>
</evidence>
<dbReference type="GO" id="GO:0004757">
    <property type="term" value="F:sepiapterin reductase (NADP+) activity"/>
    <property type="evidence" value="ECO:0007669"/>
    <property type="project" value="TreeGrafter"/>
</dbReference>
<accession>A0A6B2KRB4</accession>
<dbReference type="EMBL" id="JAAGAA010000005">
    <property type="protein sequence ID" value="NDV12601.1"/>
    <property type="molecule type" value="Genomic_DNA"/>
</dbReference>
<dbReference type="NCBIfam" id="NF005436">
    <property type="entry name" value="PRK07023.1"/>
    <property type="match status" value="1"/>
</dbReference>
<sequence length="246" mass="24939">MMLKVVLTGHSQGLGAALAEALLARGVPVLALSRSRNAALAARHVGLAEVSLDLADSGALARWLAGGELARFVEGAGSAWLINNAGTLTPQALAGAQGAAALARAVALNVAAPLMLTDAFVGATAQLANRRVLHVGSGAGRQPYPGWSVYCAGKAALDMHARALAAEGHAGLRVACVAPGVVDTAMQAQIRAASPEAFPPRERFVELKNSGALWTAGQAAARLLAYLESGGFGQAPLADVRTLQEG</sequence>
<evidence type="ECO:0000256" key="3">
    <source>
        <dbReference type="ARBA" id="ARBA00022857"/>
    </source>
</evidence>
<evidence type="ECO:0000313" key="6">
    <source>
        <dbReference type="Proteomes" id="UP000482578"/>
    </source>
</evidence>
<keyword evidence="6" id="KW-1185">Reference proteome</keyword>
<dbReference type="Gene3D" id="3.40.50.720">
    <property type="entry name" value="NAD(P)-binding Rossmann-like Domain"/>
    <property type="match status" value="1"/>
</dbReference>
<comment type="caution">
    <text evidence="5">The sequence shown here is derived from an EMBL/GenBank/DDBJ whole genome shotgun (WGS) entry which is preliminary data.</text>
</comment>